<keyword evidence="2" id="KW-1185">Reference proteome</keyword>
<evidence type="ECO:0000313" key="1">
    <source>
        <dbReference type="EMBL" id="RDX79336.1"/>
    </source>
</evidence>
<protein>
    <submittedName>
        <fullName evidence="1">Uncharacterized protein</fullName>
    </submittedName>
</protein>
<evidence type="ECO:0000313" key="2">
    <source>
        <dbReference type="Proteomes" id="UP000257109"/>
    </source>
</evidence>
<proteinExistence type="predicted"/>
<dbReference type="EMBL" id="QJKJ01008570">
    <property type="protein sequence ID" value="RDX79336.1"/>
    <property type="molecule type" value="Genomic_DNA"/>
</dbReference>
<sequence>MAVHDSSVWHPIGCGGASSESEAEAIRGDRPIHLLRDEVELILAESKSASSPKVTRANILYDLDHEIELTLRRIRKVRNTVVSTNSILNTSLTFKNSVSTTNNTDFSNLSAANSFSSLNNSQQQELMENWD</sequence>
<reference evidence="1" key="1">
    <citation type="submission" date="2018-05" db="EMBL/GenBank/DDBJ databases">
        <title>Draft genome of Mucuna pruriens seed.</title>
        <authorList>
            <person name="Nnadi N.E."/>
            <person name="Vos R."/>
            <person name="Hasami M.H."/>
            <person name="Devisetty U.K."/>
            <person name="Aguiy J.C."/>
        </authorList>
    </citation>
    <scope>NUCLEOTIDE SEQUENCE [LARGE SCALE GENOMIC DNA]</scope>
    <source>
        <strain evidence="1">JCA_2017</strain>
    </source>
</reference>
<dbReference type="Proteomes" id="UP000257109">
    <property type="component" value="Unassembled WGS sequence"/>
</dbReference>
<accession>A0A371FLY3</accession>
<dbReference type="AlphaFoldDB" id="A0A371FLY3"/>
<gene>
    <name evidence="1" type="ORF">CR513_40249</name>
</gene>
<organism evidence="1 2">
    <name type="scientific">Mucuna pruriens</name>
    <name type="common">Velvet bean</name>
    <name type="synonym">Dolichos pruriens</name>
    <dbReference type="NCBI Taxonomy" id="157652"/>
    <lineage>
        <taxon>Eukaryota</taxon>
        <taxon>Viridiplantae</taxon>
        <taxon>Streptophyta</taxon>
        <taxon>Embryophyta</taxon>
        <taxon>Tracheophyta</taxon>
        <taxon>Spermatophyta</taxon>
        <taxon>Magnoliopsida</taxon>
        <taxon>eudicotyledons</taxon>
        <taxon>Gunneridae</taxon>
        <taxon>Pentapetalae</taxon>
        <taxon>rosids</taxon>
        <taxon>fabids</taxon>
        <taxon>Fabales</taxon>
        <taxon>Fabaceae</taxon>
        <taxon>Papilionoideae</taxon>
        <taxon>50 kb inversion clade</taxon>
        <taxon>NPAAA clade</taxon>
        <taxon>indigoferoid/millettioid clade</taxon>
        <taxon>Phaseoleae</taxon>
        <taxon>Mucuna</taxon>
    </lineage>
</organism>
<feature type="non-terminal residue" evidence="1">
    <location>
        <position position="1"/>
    </location>
</feature>
<comment type="caution">
    <text evidence="1">The sequence shown here is derived from an EMBL/GenBank/DDBJ whole genome shotgun (WGS) entry which is preliminary data.</text>
</comment>
<name>A0A371FLY3_MUCPR</name>